<dbReference type="InterPro" id="IPR036291">
    <property type="entry name" value="NAD(P)-bd_dom_sf"/>
</dbReference>
<dbReference type="PANTHER" id="PTHR43401">
    <property type="entry name" value="L-THREONINE 3-DEHYDROGENASE"/>
    <property type="match status" value="1"/>
</dbReference>
<feature type="domain" description="Alcohol dehydrogenase-like C-terminal" evidence="5">
    <location>
        <begin position="170"/>
        <end position="298"/>
    </location>
</feature>
<accession>A0A1I3GFQ0</accession>
<dbReference type="InterPro" id="IPR011032">
    <property type="entry name" value="GroES-like_sf"/>
</dbReference>
<keyword evidence="3" id="KW-0560">Oxidoreductase</keyword>
<dbReference type="GO" id="GO:0008270">
    <property type="term" value="F:zinc ion binding"/>
    <property type="evidence" value="ECO:0007669"/>
    <property type="project" value="InterPro"/>
</dbReference>
<dbReference type="CDD" id="cd08261">
    <property type="entry name" value="Zn_ADH7"/>
    <property type="match status" value="1"/>
</dbReference>
<dbReference type="Pfam" id="PF08240">
    <property type="entry name" value="ADH_N"/>
    <property type="match status" value="1"/>
</dbReference>
<dbReference type="EMBL" id="FOPY01000031">
    <property type="protein sequence ID" value="SFI22273.1"/>
    <property type="molecule type" value="Genomic_DNA"/>
</dbReference>
<keyword evidence="1 4" id="KW-0479">Metal-binding</keyword>
<evidence type="ECO:0000256" key="1">
    <source>
        <dbReference type="ARBA" id="ARBA00022723"/>
    </source>
</evidence>
<evidence type="ECO:0000259" key="5">
    <source>
        <dbReference type="Pfam" id="PF00107"/>
    </source>
</evidence>
<evidence type="ECO:0000259" key="6">
    <source>
        <dbReference type="Pfam" id="PF08240"/>
    </source>
</evidence>
<dbReference type="Gene3D" id="3.90.180.10">
    <property type="entry name" value="Medium-chain alcohol dehydrogenases, catalytic domain"/>
    <property type="match status" value="1"/>
</dbReference>
<dbReference type="Gene3D" id="3.40.50.720">
    <property type="entry name" value="NAD(P)-binding Rossmann-like Domain"/>
    <property type="match status" value="1"/>
</dbReference>
<evidence type="ECO:0000256" key="2">
    <source>
        <dbReference type="ARBA" id="ARBA00022833"/>
    </source>
</evidence>
<organism evidence="7 8">
    <name type="scientific">Modicisalibacter xianhensis</name>
    <dbReference type="NCBI Taxonomy" id="442341"/>
    <lineage>
        <taxon>Bacteria</taxon>
        <taxon>Pseudomonadati</taxon>
        <taxon>Pseudomonadota</taxon>
        <taxon>Gammaproteobacteria</taxon>
        <taxon>Oceanospirillales</taxon>
        <taxon>Halomonadaceae</taxon>
        <taxon>Modicisalibacter</taxon>
    </lineage>
</organism>
<dbReference type="InterPro" id="IPR013154">
    <property type="entry name" value="ADH-like_N"/>
</dbReference>
<comment type="cofactor">
    <cofactor evidence="4">
        <name>Zn(2+)</name>
        <dbReference type="ChEBI" id="CHEBI:29105"/>
    </cofactor>
</comment>
<comment type="similarity">
    <text evidence="4">Belongs to the zinc-containing alcohol dehydrogenase family.</text>
</comment>
<proteinExistence type="inferred from homology"/>
<keyword evidence="8" id="KW-1185">Reference proteome</keyword>
<dbReference type="InterPro" id="IPR002328">
    <property type="entry name" value="ADH_Zn_CS"/>
</dbReference>
<evidence type="ECO:0000313" key="7">
    <source>
        <dbReference type="EMBL" id="SFI22273.1"/>
    </source>
</evidence>
<evidence type="ECO:0000256" key="3">
    <source>
        <dbReference type="ARBA" id="ARBA00023002"/>
    </source>
</evidence>
<dbReference type="SUPFAM" id="SSF50129">
    <property type="entry name" value="GroES-like"/>
    <property type="match status" value="1"/>
</dbReference>
<gene>
    <name evidence="7" type="ORF">SAMN04487959_13111</name>
</gene>
<evidence type="ECO:0000313" key="8">
    <source>
        <dbReference type="Proteomes" id="UP000199040"/>
    </source>
</evidence>
<dbReference type="SUPFAM" id="SSF51735">
    <property type="entry name" value="NAD(P)-binding Rossmann-fold domains"/>
    <property type="match status" value="1"/>
</dbReference>
<dbReference type="PROSITE" id="PS00059">
    <property type="entry name" value="ADH_ZINC"/>
    <property type="match status" value="1"/>
</dbReference>
<protein>
    <submittedName>
        <fullName evidence="7">2-desacetyl-2-hydroxyethyl bacteriochlorophyllide A dehydrogenase</fullName>
    </submittedName>
</protein>
<keyword evidence="2 4" id="KW-0862">Zinc</keyword>
<evidence type="ECO:0000256" key="4">
    <source>
        <dbReference type="RuleBase" id="RU361277"/>
    </source>
</evidence>
<dbReference type="InterPro" id="IPR013149">
    <property type="entry name" value="ADH-like_C"/>
</dbReference>
<dbReference type="AlphaFoldDB" id="A0A1I3GFQ0"/>
<dbReference type="PANTHER" id="PTHR43401:SF3">
    <property type="entry name" value="L-GALACTONATE-5-DEHYDROGENASE"/>
    <property type="match status" value="1"/>
</dbReference>
<feature type="domain" description="Alcohol dehydrogenase-like N-terminal" evidence="6">
    <location>
        <begin position="24"/>
        <end position="132"/>
    </location>
</feature>
<name>A0A1I3GFQ0_9GAMM</name>
<dbReference type="RefSeq" id="WP_092850594.1">
    <property type="nucleotide sequence ID" value="NZ_FOPY01000031.1"/>
</dbReference>
<reference evidence="7 8" key="1">
    <citation type="submission" date="2016-10" db="EMBL/GenBank/DDBJ databases">
        <authorList>
            <person name="de Groot N.N."/>
        </authorList>
    </citation>
    <scope>NUCLEOTIDE SEQUENCE [LARGE SCALE GENOMIC DNA]</scope>
    <source>
        <strain evidence="7 8">CGMCC 1.6848</strain>
    </source>
</reference>
<dbReference type="Proteomes" id="UP000199040">
    <property type="component" value="Unassembled WGS sequence"/>
</dbReference>
<dbReference type="GO" id="GO:0016491">
    <property type="term" value="F:oxidoreductase activity"/>
    <property type="evidence" value="ECO:0007669"/>
    <property type="project" value="UniProtKB-KW"/>
</dbReference>
<sequence>MQTVVCTQPQQMALRDVPEPTCAPGEALLRIRRIGICGTDIHAFGGNQPYFDYPRVLGHELAGDVVAVGEDVDTELIGQSAYVIPYLHCGECRACRQGKTNCCQAIQVIGVHRDGGMADYLSVPVDHLVTSPRLSPDQLALVECLAIGAHAIRRSAIQQGELAVIVGAGPIGLGILQIAKARGARTVVVDTNRDRLAFCRDTFGADDVLHAIDDDLEARIAHLNDGALADIVFDATGNPAAMNRGFDLAGHGARYVLVSVVKADITFSDPDFHKKELTLLGSRNATREDFETVTRLIESGDLQPTAMITHRGPLTEVPTLMPQWCDPATGVIKAMVTCDTHPD</sequence>
<dbReference type="STRING" id="442341.SAMN04487959_13111"/>
<dbReference type="Pfam" id="PF00107">
    <property type="entry name" value="ADH_zinc_N"/>
    <property type="match status" value="1"/>
</dbReference>
<dbReference type="InterPro" id="IPR050129">
    <property type="entry name" value="Zn_alcohol_dh"/>
</dbReference>